<accession>A0A2G2YUE4</accession>
<evidence type="ECO:0000256" key="1">
    <source>
        <dbReference type="SAM" id="Phobius"/>
    </source>
</evidence>
<reference evidence="2 3" key="2">
    <citation type="journal article" date="2017" name="Genome Biol.">
        <title>New reference genome sequences of hot pepper reveal the massive evolution of plant disease-resistance genes by retroduplication.</title>
        <authorList>
            <person name="Kim S."/>
            <person name="Park J."/>
            <person name="Yeom S.I."/>
            <person name="Kim Y.M."/>
            <person name="Seo E."/>
            <person name="Kim K.T."/>
            <person name="Kim M.S."/>
            <person name="Lee J.M."/>
            <person name="Cheong K."/>
            <person name="Shin H.S."/>
            <person name="Kim S.B."/>
            <person name="Han K."/>
            <person name="Lee J."/>
            <person name="Park M."/>
            <person name="Lee H.A."/>
            <person name="Lee H.Y."/>
            <person name="Lee Y."/>
            <person name="Oh S."/>
            <person name="Lee J.H."/>
            <person name="Choi E."/>
            <person name="Choi E."/>
            <person name="Lee S.E."/>
            <person name="Jeon J."/>
            <person name="Kim H."/>
            <person name="Choi G."/>
            <person name="Song H."/>
            <person name="Lee J."/>
            <person name="Lee S.C."/>
            <person name="Kwon J.K."/>
            <person name="Lee H.Y."/>
            <person name="Koo N."/>
            <person name="Hong Y."/>
            <person name="Kim R.W."/>
            <person name="Kang W.H."/>
            <person name="Huh J.H."/>
            <person name="Kang B.C."/>
            <person name="Yang T.J."/>
            <person name="Lee Y.H."/>
            <person name="Bennetzen J.L."/>
            <person name="Choi D."/>
        </authorList>
    </citation>
    <scope>NUCLEOTIDE SEQUENCE [LARGE SCALE GENOMIC DNA]</scope>
    <source>
        <strain evidence="3">cv. CM334</strain>
    </source>
</reference>
<name>A0A2G2YUE4_CAPAN</name>
<protein>
    <submittedName>
        <fullName evidence="2">Arabinogalactan peptide 22</fullName>
    </submittedName>
</protein>
<evidence type="ECO:0000313" key="3">
    <source>
        <dbReference type="Proteomes" id="UP000222542"/>
    </source>
</evidence>
<sequence length="65" mass="7012">MNSVRLMNFSFTIINFILLVLVEFGFGQGISPSSAPPPSNDGTTIDQGIAYILLLVALAITYLVH</sequence>
<keyword evidence="1" id="KW-0472">Membrane</keyword>
<dbReference type="AlphaFoldDB" id="A0A2G2YUE4"/>
<keyword evidence="1" id="KW-0812">Transmembrane</keyword>
<keyword evidence="3" id="KW-1185">Reference proteome</keyword>
<reference evidence="2 3" key="1">
    <citation type="journal article" date="2014" name="Nat. Genet.">
        <title>Genome sequence of the hot pepper provides insights into the evolution of pungency in Capsicum species.</title>
        <authorList>
            <person name="Kim S."/>
            <person name="Park M."/>
            <person name="Yeom S.I."/>
            <person name="Kim Y.M."/>
            <person name="Lee J.M."/>
            <person name="Lee H.A."/>
            <person name="Seo E."/>
            <person name="Choi J."/>
            <person name="Cheong K."/>
            <person name="Kim K.T."/>
            <person name="Jung K."/>
            <person name="Lee G.W."/>
            <person name="Oh S.K."/>
            <person name="Bae C."/>
            <person name="Kim S.B."/>
            <person name="Lee H.Y."/>
            <person name="Kim S.Y."/>
            <person name="Kim M.S."/>
            <person name="Kang B.C."/>
            <person name="Jo Y.D."/>
            <person name="Yang H.B."/>
            <person name="Jeong H.J."/>
            <person name="Kang W.H."/>
            <person name="Kwon J.K."/>
            <person name="Shin C."/>
            <person name="Lim J.Y."/>
            <person name="Park J.H."/>
            <person name="Huh J.H."/>
            <person name="Kim J.S."/>
            <person name="Kim B.D."/>
            <person name="Cohen O."/>
            <person name="Paran I."/>
            <person name="Suh M.C."/>
            <person name="Lee S.B."/>
            <person name="Kim Y.K."/>
            <person name="Shin Y."/>
            <person name="Noh S.J."/>
            <person name="Park J."/>
            <person name="Seo Y.S."/>
            <person name="Kwon S.Y."/>
            <person name="Kim H.A."/>
            <person name="Park J.M."/>
            <person name="Kim H.J."/>
            <person name="Choi S.B."/>
            <person name="Bosland P.W."/>
            <person name="Reeves G."/>
            <person name="Jo S.H."/>
            <person name="Lee B.W."/>
            <person name="Cho H.T."/>
            <person name="Choi H.S."/>
            <person name="Lee M.S."/>
            <person name="Yu Y."/>
            <person name="Do Choi Y."/>
            <person name="Park B.S."/>
            <person name="van Deynze A."/>
            <person name="Ashrafi H."/>
            <person name="Hill T."/>
            <person name="Kim W.T."/>
            <person name="Pai H.S."/>
            <person name="Ahn H.K."/>
            <person name="Yeam I."/>
            <person name="Giovannoni J.J."/>
            <person name="Rose J.K."/>
            <person name="Sorensen I."/>
            <person name="Lee S.J."/>
            <person name="Kim R.W."/>
            <person name="Choi I.Y."/>
            <person name="Choi B.S."/>
            <person name="Lim J.S."/>
            <person name="Lee Y.H."/>
            <person name="Choi D."/>
        </authorList>
    </citation>
    <scope>NUCLEOTIDE SEQUENCE [LARGE SCALE GENOMIC DNA]</scope>
    <source>
        <strain evidence="3">cv. CM334</strain>
    </source>
</reference>
<dbReference type="InterPro" id="IPR009424">
    <property type="entry name" value="AGP16/20/22/41"/>
</dbReference>
<dbReference type="Pfam" id="PF06376">
    <property type="entry name" value="AGP"/>
    <property type="match status" value="1"/>
</dbReference>
<dbReference type="PANTHER" id="PTHR33374">
    <property type="entry name" value="ARABINOGALACTAN PROTEIN 20"/>
    <property type="match status" value="1"/>
</dbReference>
<proteinExistence type="predicted"/>
<dbReference type="Gramene" id="PHT73397">
    <property type="protein sequence ID" value="PHT73397"/>
    <property type="gene ID" value="T459_24182"/>
</dbReference>
<gene>
    <name evidence="2" type="ORF">T459_24182</name>
</gene>
<comment type="caution">
    <text evidence="2">The sequence shown here is derived from an EMBL/GenBank/DDBJ whole genome shotgun (WGS) entry which is preliminary data.</text>
</comment>
<evidence type="ECO:0000313" key="2">
    <source>
        <dbReference type="EMBL" id="PHT73397.1"/>
    </source>
</evidence>
<keyword evidence="1" id="KW-1133">Transmembrane helix</keyword>
<feature type="transmembrane region" description="Helical" evidence="1">
    <location>
        <begin position="7"/>
        <end position="28"/>
    </location>
</feature>
<dbReference type="EMBL" id="AYRZ02000009">
    <property type="protein sequence ID" value="PHT73397.1"/>
    <property type="molecule type" value="Genomic_DNA"/>
</dbReference>
<feature type="transmembrane region" description="Helical" evidence="1">
    <location>
        <begin position="48"/>
        <end position="64"/>
    </location>
</feature>
<dbReference type="OMA" id="LGITYMI"/>
<dbReference type="Proteomes" id="UP000222542">
    <property type="component" value="Unassembled WGS sequence"/>
</dbReference>
<organism evidence="2 3">
    <name type="scientific">Capsicum annuum</name>
    <name type="common">Capsicum pepper</name>
    <dbReference type="NCBI Taxonomy" id="4072"/>
    <lineage>
        <taxon>Eukaryota</taxon>
        <taxon>Viridiplantae</taxon>
        <taxon>Streptophyta</taxon>
        <taxon>Embryophyta</taxon>
        <taxon>Tracheophyta</taxon>
        <taxon>Spermatophyta</taxon>
        <taxon>Magnoliopsida</taxon>
        <taxon>eudicotyledons</taxon>
        <taxon>Gunneridae</taxon>
        <taxon>Pentapetalae</taxon>
        <taxon>asterids</taxon>
        <taxon>lamiids</taxon>
        <taxon>Solanales</taxon>
        <taxon>Solanaceae</taxon>
        <taxon>Solanoideae</taxon>
        <taxon>Capsiceae</taxon>
        <taxon>Capsicum</taxon>
    </lineage>
</organism>
<dbReference type="STRING" id="4072.A0A2G2YUE4"/>